<dbReference type="GO" id="GO:0019433">
    <property type="term" value="P:triglyceride catabolic process"/>
    <property type="evidence" value="ECO:0007669"/>
    <property type="project" value="UniProtKB-UniPathway"/>
</dbReference>
<evidence type="ECO:0000256" key="14">
    <source>
        <dbReference type="ARBA" id="ARBA00022490"/>
    </source>
</evidence>
<comment type="catalytic activity">
    <reaction evidence="28">
        <text>1,2-di-(9Z-octadecenoyl)-glycerol + H2O = 2-(9Z-octadecenoyl)-glycerol + (9Z)-octadecenoate + H(+)</text>
        <dbReference type="Rhea" id="RHEA:38659"/>
        <dbReference type="ChEBI" id="CHEBI:15377"/>
        <dbReference type="ChEBI" id="CHEBI:15378"/>
        <dbReference type="ChEBI" id="CHEBI:30823"/>
        <dbReference type="ChEBI" id="CHEBI:52323"/>
        <dbReference type="ChEBI" id="CHEBI:73990"/>
    </reaction>
    <physiologicalReaction direction="left-to-right" evidence="28">
        <dbReference type="Rhea" id="RHEA:38660"/>
    </physiologicalReaction>
</comment>
<comment type="subunit">
    <text evidence="26">Monomer and homodimer. Interacts with CAVIN1 in the adipocyte cytoplasm. Interacts with PLIN5.</text>
</comment>
<dbReference type="Proteomes" id="UP000681722">
    <property type="component" value="Unassembled WGS sequence"/>
</dbReference>
<comment type="catalytic activity">
    <reaction evidence="31">
        <text>a diacylglycerol + H2O = a monoacylglycerol + a fatty acid + H(+)</text>
        <dbReference type="Rhea" id="RHEA:32731"/>
        <dbReference type="ChEBI" id="CHEBI:15377"/>
        <dbReference type="ChEBI" id="CHEBI:15378"/>
        <dbReference type="ChEBI" id="CHEBI:17408"/>
        <dbReference type="ChEBI" id="CHEBI:18035"/>
        <dbReference type="ChEBI" id="CHEBI:28868"/>
        <dbReference type="EC" id="3.1.1.79"/>
    </reaction>
</comment>
<dbReference type="PANTHER" id="PTHR23025">
    <property type="entry name" value="TRIACYLGLYCEROL LIPASE"/>
    <property type="match status" value="1"/>
</dbReference>
<evidence type="ECO:0000256" key="24">
    <source>
        <dbReference type="ARBA" id="ARBA00030031"/>
    </source>
</evidence>
<evidence type="ECO:0000256" key="16">
    <source>
        <dbReference type="ARBA" id="ARBA00022677"/>
    </source>
</evidence>
<dbReference type="AlphaFoldDB" id="A0A813RW12"/>
<dbReference type="EMBL" id="CAJNOQ010000317">
    <property type="protein sequence ID" value="CAF0786792.1"/>
    <property type="molecule type" value="Genomic_DNA"/>
</dbReference>
<dbReference type="GO" id="GO:0008203">
    <property type="term" value="P:cholesterol metabolic process"/>
    <property type="evidence" value="ECO:0007669"/>
    <property type="project" value="UniProtKB-KW"/>
</dbReference>
<evidence type="ECO:0000256" key="10">
    <source>
        <dbReference type="ARBA" id="ARBA00013088"/>
    </source>
</evidence>
<proteinExistence type="inferred from homology"/>
<keyword evidence="14" id="KW-0963">Cytoplasm</keyword>
<feature type="domain" description="Alpha/beta hydrolase fold-3" evidence="43">
    <location>
        <begin position="433"/>
        <end position="540"/>
    </location>
</feature>
<evidence type="ECO:0000256" key="12">
    <source>
        <dbReference type="ARBA" id="ARBA00015845"/>
    </source>
</evidence>
<dbReference type="Gene3D" id="3.40.50.1820">
    <property type="entry name" value="alpha/beta hydrolase"/>
    <property type="match status" value="2"/>
</dbReference>
<evidence type="ECO:0000256" key="19">
    <source>
        <dbReference type="ARBA" id="ARBA00023098"/>
    </source>
</evidence>
<evidence type="ECO:0000256" key="31">
    <source>
        <dbReference type="ARBA" id="ARBA00047674"/>
    </source>
</evidence>
<feature type="domain" description="Hormone-sensitive lipase N-terminal" evidence="42">
    <location>
        <begin position="138"/>
        <end position="336"/>
    </location>
</feature>
<feature type="domain" description="Alpha/beta hydrolase fold-3" evidence="43">
    <location>
        <begin position="655"/>
        <end position="770"/>
    </location>
</feature>
<evidence type="ECO:0000313" key="44">
    <source>
        <dbReference type="EMBL" id="CAF0786792.1"/>
    </source>
</evidence>
<evidence type="ECO:0000256" key="33">
    <source>
        <dbReference type="ARBA" id="ARBA00048657"/>
    </source>
</evidence>
<evidence type="ECO:0000256" key="6">
    <source>
        <dbReference type="ARBA" id="ARBA00004514"/>
    </source>
</evidence>
<evidence type="ECO:0000256" key="41">
    <source>
        <dbReference type="SAM" id="MobiDB-lite"/>
    </source>
</evidence>
<evidence type="ECO:0000256" key="29">
    <source>
        <dbReference type="ARBA" id="ARBA00047476"/>
    </source>
</evidence>
<comment type="catalytic activity">
    <reaction evidence="40">
        <text>1,2-di-(9Z-octadecenoyl)-sn-glycerol + H2O = (9Z-octadecenoyl)-glycerol + (9Z)-octadecenoate + H(+)</text>
        <dbReference type="Rhea" id="RHEA:39935"/>
        <dbReference type="ChEBI" id="CHEBI:15377"/>
        <dbReference type="ChEBI" id="CHEBI:15378"/>
        <dbReference type="ChEBI" id="CHEBI:30823"/>
        <dbReference type="ChEBI" id="CHEBI:52333"/>
        <dbReference type="ChEBI" id="CHEBI:75937"/>
    </reaction>
    <physiologicalReaction direction="left-to-right" evidence="40">
        <dbReference type="Rhea" id="RHEA:39936"/>
    </physiologicalReaction>
</comment>
<evidence type="ECO:0000259" key="43">
    <source>
        <dbReference type="Pfam" id="PF07859"/>
    </source>
</evidence>
<protein>
    <recommendedName>
        <fullName evidence="12">Hormone-sensitive lipase</fullName>
        <ecNumber evidence="11">3.1.1.23</ecNumber>
        <ecNumber evidence="10">3.1.1.79</ecNumber>
    </recommendedName>
    <alternativeName>
        <fullName evidence="25">Monoacylglycerol lipase LIPE</fullName>
    </alternativeName>
    <alternativeName>
        <fullName evidence="24">Retinyl ester hydrolase</fullName>
    </alternativeName>
</protein>
<evidence type="ECO:0000256" key="21">
    <source>
        <dbReference type="ARBA" id="ARBA00023166"/>
    </source>
</evidence>
<comment type="catalytic activity">
    <reaction evidence="36">
        <text>2,3-di-(9Z)-octadecenoyl-sn-glycerol + H2O = 2-(9Z-octadecenoyl)-glycerol + (9Z)-octadecenoate + H(+)</text>
        <dbReference type="Rhea" id="RHEA:38383"/>
        <dbReference type="ChEBI" id="CHEBI:15377"/>
        <dbReference type="ChEBI" id="CHEBI:15378"/>
        <dbReference type="ChEBI" id="CHEBI:30823"/>
        <dbReference type="ChEBI" id="CHEBI:73990"/>
        <dbReference type="ChEBI" id="CHEBI:75824"/>
    </reaction>
    <physiologicalReaction direction="left-to-right" evidence="36">
        <dbReference type="Rhea" id="RHEA:38384"/>
    </physiologicalReaction>
</comment>
<name>A0A813RW12_9BILA</name>
<comment type="catalytic activity">
    <reaction evidence="34">
        <text>1,2-di-(9Z-octadecenoyl)-glycerol + H2O = (9Z-octadecenoyl)-glycerol + (9Z)-octadecenoate + H(+)</text>
        <dbReference type="Rhea" id="RHEA:38455"/>
        <dbReference type="ChEBI" id="CHEBI:15377"/>
        <dbReference type="ChEBI" id="CHEBI:15378"/>
        <dbReference type="ChEBI" id="CHEBI:30823"/>
        <dbReference type="ChEBI" id="CHEBI:52323"/>
        <dbReference type="ChEBI" id="CHEBI:75937"/>
    </reaction>
    <physiologicalReaction direction="left-to-right" evidence="34">
        <dbReference type="Rhea" id="RHEA:38456"/>
    </physiologicalReaction>
</comment>
<comment type="caution">
    <text evidence="44">The sequence shown here is derived from an EMBL/GenBank/DDBJ whole genome shotgun (WGS) entry which is preliminary data.</text>
</comment>
<comment type="subcellular location">
    <subcellularLocation>
        <location evidence="3">Cell membrane</location>
    </subcellularLocation>
    <subcellularLocation>
        <location evidence="6">Cytoplasm</location>
        <location evidence="6">Cytosol</location>
    </subcellularLocation>
    <subcellularLocation>
        <location evidence="5">Lipid droplet</location>
    </subcellularLocation>
    <subcellularLocation>
        <location evidence="4">Membrane</location>
        <location evidence="4">Caveola</location>
    </subcellularLocation>
</comment>
<dbReference type="GO" id="GO:0047372">
    <property type="term" value="F:monoacylglycerol lipase activity"/>
    <property type="evidence" value="ECO:0007669"/>
    <property type="project" value="UniProtKB-EC"/>
</dbReference>
<dbReference type="Pfam" id="PF06350">
    <property type="entry name" value="HSL_N"/>
    <property type="match status" value="1"/>
</dbReference>
<dbReference type="GO" id="GO:0005811">
    <property type="term" value="C:lipid droplet"/>
    <property type="evidence" value="ECO:0007669"/>
    <property type="project" value="UniProtKB-SubCell"/>
</dbReference>
<dbReference type="Pfam" id="PF07859">
    <property type="entry name" value="Abhydrolase_3"/>
    <property type="match status" value="2"/>
</dbReference>
<evidence type="ECO:0000256" key="9">
    <source>
        <dbReference type="ARBA" id="ARBA00010515"/>
    </source>
</evidence>
<comment type="similarity">
    <text evidence="9">Belongs to the 'GDXG' lipolytic enzyme family.</text>
</comment>
<evidence type="ECO:0000256" key="26">
    <source>
        <dbReference type="ARBA" id="ARBA00046695"/>
    </source>
</evidence>
<evidence type="ECO:0000256" key="20">
    <source>
        <dbReference type="ARBA" id="ARBA00023136"/>
    </source>
</evidence>
<evidence type="ECO:0000256" key="11">
    <source>
        <dbReference type="ARBA" id="ARBA00013254"/>
    </source>
</evidence>
<evidence type="ECO:0000259" key="42">
    <source>
        <dbReference type="Pfam" id="PF06350"/>
    </source>
</evidence>
<evidence type="ECO:0000256" key="25">
    <source>
        <dbReference type="ARBA" id="ARBA00031112"/>
    </source>
</evidence>
<evidence type="ECO:0000256" key="13">
    <source>
        <dbReference type="ARBA" id="ARBA00022475"/>
    </source>
</evidence>
<keyword evidence="18" id="KW-0442">Lipid degradation</keyword>
<evidence type="ECO:0000256" key="30">
    <source>
        <dbReference type="ARBA" id="ARBA00047653"/>
    </source>
</evidence>
<dbReference type="GO" id="GO:0004806">
    <property type="term" value="F:triacylglycerol lipase activity"/>
    <property type="evidence" value="ECO:0007669"/>
    <property type="project" value="TreeGrafter"/>
</dbReference>
<dbReference type="PANTHER" id="PTHR23025:SF3">
    <property type="entry name" value="HORMONE-SENSITIVE LIPASE"/>
    <property type="match status" value="1"/>
</dbReference>
<evidence type="ECO:0000256" key="39">
    <source>
        <dbReference type="ARBA" id="ARBA00049461"/>
    </source>
</evidence>
<dbReference type="UniPathway" id="UPA00256"/>
<keyword evidence="20" id="KW-0472">Membrane</keyword>
<keyword evidence="13" id="KW-1003">Cell membrane</keyword>
<dbReference type="EC" id="3.1.1.79" evidence="10"/>
<comment type="catalytic activity">
    <reaction evidence="35">
        <text>all-trans-retinyl hexadecanoate + H2O = all-trans-retinol + hexadecanoate + H(+)</text>
        <dbReference type="Rhea" id="RHEA:13933"/>
        <dbReference type="ChEBI" id="CHEBI:7896"/>
        <dbReference type="ChEBI" id="CHEBI:15377"/>
        <dbReference type="ChEBI" id="CHEBI:15378"/>
        <dbReference type="ChEBI" id="CHEBI:17336"/>
        <dbReference type="ChEBI" id="CHEBI:17616"/>
    </reaction>
    <physiologicalReaction direction="left-to-right" evidence="35">
        <dbReference type="Rhea" id="RHEA:13934"/>
    </physiologicalReaction>
</comment>
<evidence type="ECO:0000256" key="23">
    <source>
        <dbReference type="ARBA" id="ARBA00023406"/>
    </source>
</evidence>
<comment type="catalytic activity">
    <reaction evidence="38">
        <text>1,3-di-(9Z-octadecenoyl)-glycerol + H2O = 1-(9Z-octadecenoyl)-glycerol + (9Z)-octadecenoate + H(+)</text>
        <dbReference type="Rhea" id="RHEA:39939"/>
        <dbReference type="ChEBI" id="CHEBI:15377"/>
        <dbReference type="ChEBI" id="CHEBI:15378"/>
        <dbReference type="ChEBI" id="CHEBI:30823"/>
        <dbReference type="ChEBI" id="CHEBI:75342"/>
        <dbReference type="ChEBI" id="CHEBI:75735"/>
    </reaction>
    <physiologicalReaction direction="left-to-right" evidence="38">
        <dbReference type="Rhea" id="RHEA:39940"/>
    </physiologicalReaction>
</comment>
<evidence type="ECO:0000256" key="2">
    <source>
        <dbReference type="ARBA" id="ARBA00001613"/>
    </source>
</evidence>
<evidence type="ECO:0000256" key="8">
    <source>
        <dbReference type="ARBA" id="ARBA00005189"/>
    </source>
</evidence>
<keyword evidence="19" id="KW-0443">Lipid metabolism</keyword>
<dbReference type="GO" id="GO:0004771">
    <property type="term" value="F:sterol ester esterase activity"/>
    <property type="evidence" value="ECO:0007669"/>
    <property type="project" value="TreeGrafter"/>
</dbReference>
<feature type="region of interest" description="Disordered" evidence="41">
    <location>
        <begin position="357"/>
        <end position="382"/>
    </location>
</feature>
<keyword evidence="17" id="KW-0378">Hydrolase</keyword>
<evidence type="ECO:0000313" key="46">
    <source>
        <dbReference type="Proteomes" id="UP000663829"/>
    </source>
</evidence>
<comment type="catalytic activity">
    <reaction evidence="23">
        <text>1-O-hexadecyl-2-acetyl-sn-glycerol + H2O = 1-O-hexadecyl-sn-glycerol + acetate + H(+)</text>
        <dbReference type="Rhea" id="RHEA:38563"/>
        <dbReference type="ChEBI" id="CHEBI:15377"/>
        <dbReference type="ChEBI" id="CHEBI:15378"/>
        <dbReference type="ChEBI" id="CHEBI:30089"/>
        <dbReference type="ChEBI" id="CHEBI:34115"/>
        <dbReference type="ChEBI" id="CHEBI:75936"/>
    </reaction>
    <physiologicalReaction direction="left-to-right" evidence="23">
        <dbReference type="Rhea" id="RHEA:38564"/>
    </physiologicalReaction>
</comment>
<evidence type="ECO:0000256" key="27">
    <source>
        <dbReference type="ARBA" id="ARBA00047438"/>
    </source>
</evidence>
<keyword evidence="15" id="KW-0153">Cholesterol metabolism</keyword>
<evidence type="ECO:0000256" key="1">
    <source>
        <dbReference type="ARBA" id="ARBA00000803"/>
    </source>
</evidence>
<dbReference type="InterPro" id="IPR013094">
    <property type="entry name" value="AB_hydrolase_3"/>
</dbReference>
<evidence type="ECO:0000256" key="38">
    <source>
        <dbReference type="ARBA" id="ARBA00049372"/>
    </source>
</evidence>
<evidence type="ECO:0000313" key="45">
    <source>
        <dbReference type="EMBL" id="CAF3570684.1"/>
    </source>
</evidence>
<evidence type="ECO:0000256" key="3">
    <source>
        <dbReference type="ARBA" id="ARBA00004236"/>
    </source>
</evidence>
<dbReference type="OrthoDB" id="408631at2759"/>
<dbReference type="InterPro" id="IPR002168">
    <property type="entry name" value="Lipase_GDXG_HIS_AS"/>
</dbReference>
<evidence type="ECO:0000256" key="28">
    <source>
        <dbReference type="ARBA" id="ARBA00047458"/>
    </source>
</evidence>
<dbReference type="SUPFAM" id="SSF53474">
    <property type="entry name" value="alpha/beta-Hydrolases"/>
    <property type="match status" value="1"/>
</dbReference>
<comment type="pathway">
    <text evidence="8">Lipid metabolism.</text>
</comment>
<comment type="catalytic activity">
    <reaction evidence="32">
        <text>1,2,3-tri-(9Z-octadecenoyl)-glycerol + H2O = di-(9Z)-octadecenoylglycerol + (9Z)-octadecenoate + H(+)</text>
        <dbReference type="Rhea" id="RHEA:38575"/>
        <dbReference type="ChEBI" id="CHEBI:15377"/>
        <dbReference type="ChEBI" id="CHEBI:15378"/>
        <dbReference type="ChEBI" id="CHEBI:30823"/>
        <dbReference type="ChEBI" id="CHEBI:53753"/>
        <dbReference type="ChEBI" id="CHEBI:75945"/>
    </reaction>
    <physiologicalReaction direction="left-to-right" evidence="32">
        <dbReference type="Rhea" id="RHEA:38576"/>
    </physiologicalReaction>
</comment>
<gene>
    <name evidence="44" type="ORF">GPM918_LOCUS2779</name>
    <name evidence="45" type="ORF">SRO942_LOCUS2779</name>
</gene>
<comment type="catalytic activity">
    <reaction evidence="27">
        <text>1-(9Z-octadecenoyl)-glycerol + H2O = glycerol + (9Z)-octadecenoate + H(+)</text>
        <dbReference type="Rhea" id="RHEA:38487"/>
        <dbReference type="ChEBI" id="CHEBI:15377"/>
        <dbReference type="ChEBI" id="CHEBI:15378"/>
        <dbReference type="ChEBI" id="CHEBI:17754"/>
        <dbReference type="ChEBI" id="CHEBI:30823"/>
        <dbReference type="ChEBI" id="CHEBI:75342"/>
    </reaction>
    <physiologicalReaction direction="left-to-right" evidence="27">
        <dbReference type="Rhea" id="RHEA:38488"/>
    </physiologicalReaction>
</comment>
<comment type="catalytic activity">
    <reaction evidence="33">
        <text>1,2-di-(9Z-octadecenoyl)-glycerol + (9Z)-octadecenoate + H(+) = 1,2,3-tri-(9Z-octadecenoyl)-glycerol + H2O</text>
        <dbReference type="Rhea" id="RHEA:38379"/>
        <dbReference type="ChEBI" id="CHEBI:15377"/>
        <dbReference type="ChEBI" id="CHEBI:15378"/>
        <dbReference type="ChEBI" id="CHEBI:30823"/>
        <dbReference type="ChEBI" id="CHEBI:52323"/>
        <dbReference type="ChEBI" id="CHEBI:53753"/>
    </reaction>
    <physiologicalReaction direction="right-to-left" evidence="33">
        <dbReference type="Rhea" id="RHEA:38381"/>
    </physiologicalReaction>
</comment>
<keyword evidence="46" id="KW-1185">Reference proteome</keyword>
<dbReference type="EMBL" id="CAJOBC010000317">
    <property type="protein sequence ID" value="CAF3570684.1"/>
    <property type="molecule type" value="Genomic_DNA"/>
</dbReference>
<evidence type="ECO:0000256" key="5">
    <source>
        <dbReference type="ARBA" id="ARBA00004502"/>
    </source>
</evidence>
<keyword evidence="22" id="KW-0753">Steroid metabolism</keyword>
<comment type="catalytic activity">
    <reaction evidence="29">
        <text>2-(5Z,8Z,11Z,14Z-eicosatetraenoyl)-glycerol + H2O = glycerol + (5Z,8Z,11Z,14Z)-eicosatetraenoate + H(+)</text>
        <dbReference type="Rhea" id="RHEA:26132"/>
        <dbReference type="ChEBI" id="CHEBI:15377"/>
        <dbReference type="ChEBI" id="CHEBI:15378"/>
        <dbReference type="ChEBI" id="CHEBI:17754"/>
        <dbReference type="ChEBI" id="CHEBI:32395"/>
        <dbReference type="ChEBI" id="CHEBI:52392"/>
    </reaction>
    <physiologicalReaction direction="left-to-right" evidence="29">
        <dbReference type="Rhea" id="RHEA:26133"/>
    </physiologicalReaction>
</comment>
<evidence type="ECO:0000256" key="4">
    <source>
        <dbReference type="ARBA" id="ARBA00004345"/>
    </source>
</evidence>
<evidence type="ECO:0000256" key="37">
    <source>
        <dbReference type="ARBA" id="ARBA00049208"/>
    </source>
</evidence>
<evidence type="ECO:0000256" key="35">
    <source>
        <dbReference type="ARBA" id="ARBA00049053"/>
    </source>
</evidence>
<evidence type="ECO:0000256" key="17">
    <source>
        <dbReference type="ARBA" id="ARBA00022801"/>
    </source>
</evidence>
<comment type="catalytic activity">
    <reaction evidence="1">
        <text>a triacylglycerol + H2O = a diacylglycerol + a fatty acid + H(+)</text>
        <dbReference type="Rhea" id="RHEA:12044"/>
        <dbReference type="ChEBI" id="CHEBI:15377"/>
        <dbReference type="ChEBI" id="CHEBI:15378"/>
        <dbReference type="ChEBI" id="CHEBI:17855"/>
        <dbReference type="ChEBI" id="CHEBI:18035"/>
        <dbReference type="ChEBI" id="CHEBI:28868"/>
        <dbReference type="EC" id="3.1.1.79"/>
    </reaction>
</comment>
<comment type="catalytic activity">
    <reaction evidence="37">
        <text>a monoacylglycerol + H2O = glycerol + a fatty acid + H(+)</text>
        <dbReference type="Rhea" id="RHEA:15245"/>
        <dbReference type="ChEBI" id="CHEBI:15377"/>
        <dbReference type="ChEBI" id="CHEBI:15378"/>
        <dbReference type="ChEBI" id="CHEBI:17408"/>
        <dbReference type="ChEBI" id="CHEBI:17754"/>
        <dbReference type="ChEBI" id="CHEBI:28868"/>
        <dbReference type="EC" id="3.1.1.79"/>
    </reaction>
</comment>
<evidence type="ECO:0000256" key="34">
    <source>
        <dbReference type="ARBA" id="ARBA00048674"/>
    </source>
</evidence>
<evidence type="ECO:0000256" key="40">
    <source>
        <dbReference type="ARBA" id="ARBA00049519"/>
    </source>
</evidence>
<dbReference type="GO" id="GO:0005901">
    <property type="term" value="C:caveola"/>
    <property type="evidence" value="ECO:0007669"/>
    <property type="project" value="UniProtKB-SubCell"/>
</dbReference>
<dbReference type="InterPro" id="IPR029058">
    <property type="entry name" value="AB_hydrolase_fold"/>
</dbReference>
<keyword evidence="21" id="KW-1207">Sterol metabolism</keyword>
<comment type="catalytic activity">
    <reaction evidence="2">
        <text>Hydrolyzes glycerol monoesters of long-chain fatty acids.</text>
        <dbReference type="EC" id="3.1.1.23"/>
    </reaction>
</comment>
<reference evidence="44" key="1">
    <citation type="submission" date="2021-02" db="EMBL/GenBank/DDBJ databases">
        <authorList>
            <person name="Nowell W R."/>
        </authorList>
    </citation>
    <scope>NUCLEOTIDE SEQUENCE</scope>
</reference>
<sequence>MIGSKGALRDITGINCGNEGELGRQEVTRFRRILQHPKTRPCKIIHMNEQGITNIQNNNHNSNGVIVMNNAPLVCIHRTGLSNSFEIDPIITTRLRPDLLSSSKEGYLEAKKDTNVRDYSTSINDSHHHHHRLSLFKPIERKFSKMLRGTYSSEEIKANGYRSVVVSHGQCSLRCLDIVRQLSEKRQNLLFTLVYSSRFLQDLEAWTKCLMSLQNIIQFTAKILTYSEKKVLLVDVELEYFKMVTVDQEAFFGRTCGFQFAQSLHTMLTLLLAGLATYHDTYNKSIPHAALTLATSSKYIMFPEQRAKKCANVFRDSDYLFCKSFWNLVDHDVIKIGPDPITLSRLDSQGDEVVINAPTASAGEGEPRERAASNIGSDTSQLSAGSGAERLYNLVNIKVLSSEVRKGMEHLSSKKSDYEISSHKMLPQSDHLIMHIHGGGFIATSSTTHENYLKPWALELEVPIVAVDYSLAPEYPFPQAIEECYYAYAWILKNADKLGWNGKNLILTGDSAGGNLVTVVTMKSIEDGLRCPDSLVCFYTPFLLGYSMSPSRVMAIMDPLLNAGFLWRCLADNSTFNCEMNTTESCSPEKHIIGSVPDSLKIRYVNAQQSASPNIQTENHEQENLRKEIESHSVHVVSESIDQTDRTASLIENTVSGQIVHSLLATTENSPSANVTFGFEENYYMRLDEIMHNQQAHLLRKLRESSLSNHPYMSPLLADDEILKKFPMTYLIPCARDAFIDDNVEFAKRLRSLDVPHQLIIVDELPHGFLNFGFASTTSAKQNTDTIKLLQKILITNVTSKRYTFL</sequence>
<evidence type="ECO:0000256" key="7">
    <source>
        <dbReference type="ARBA" id="ARBA00004879"/>
    </source>
</evidence>
<comment type="pathway">
    <text evidence="7">Glycerolipid metabolism; triacylglycerol degradation.</text>
</comment>
<comment type="catalytic activity">
    <reaction evidence="30">
        <text>cholesteryl (9Z-octadecenoate) + H2O = cholesterol + (9Z)-octadecenoate + H(+)</text>
        <dbReference type="Rhea" id="RHEA:33875"/>
        <dbReference type="ChEBI" id="CHEBI:15377"/>
        <dbReference type="ChEBI" id="CHEBI:15378"/>
        <dbReference type="ChEBI" id="CHEBI:16113"/>
        <dbReference type="ChEBI" id="CHEBI:30823"/>
        <dbReference type="ChEBI" id="CHEBI:46898"/>
    </reaction>
    <physiologicalReaction direction="left-to-right" evidence="30">
        <dbReference type="Rhea" id="RHEA:33876"/>
    </physiologicalReaction>
</comment>
<accession>A0A813RW12</accession>
<evidence type="ECO:0000256" key="15">
    <source>
        <dbReference type="ARBA" id="ARBA00022548"/>
    </source>
</evidence>
<comment type="catalytic activity">
    <reaction evidence="39">
        <text>2-(9Z-octadecenoyl)-glycerol + H2O = glycerol + (9Z)-octadecenoate + H(+)</text>
        <dbReference type="Rhea" id="RHEA:38491"/>
        <dbReference type="ChEBI" id="CHEBI:15377"/>
        <dbReference type="ChEBI" id="CHEBI:15378"/>
        <dbReference type="ChEBI" id="CHEBI:17754"/>
        <dbReference type="ChEBI" id="CHEBI:30823"/>
        <dbReference type="ChEBI" id="CHEBI:73990"/>
    </reaction>
    <physiologicalReaction direction="left-to-right" evidence="39">
        <dbReference type="Rhea" id="RHEA:38492"/>
    </physiologicalReaction>
</comment>
<dbReference type="GO" id="GO:0005829">
    <property type="term" value="C:cytosol"/>
    <property type="evidence" value="ECO:0007669"/>
    <property type="project" value="UniProtKB-SubCell"/>
</dbReference>
<evidence type="ECO:0000256" key="36">
    <source>
        <dbReference type="ARBA" id="ARBA00049143"/>
    </source>
</evidence>
<dbReference type="EC" id="3.1.1.23" evidence="11"/>
<evidence type="ECO:0000256" key="18">
    <source>
        <dbReference type="ARBA" id="ARBA00022963"/>
    </source>
</evidence>
<keyword evidence="16" id="KW-0551">Lipid droplet</keyword>
<organism evidence="44 46">
    <name type="scientific">Didymodactylos carnosus</name>
    <dbReference type="NCBI Taxonomy" id="1234261"/>
    <lineage>
        <taxon>Eukaryota</taxon>
        <taxon>Metazoa</taxon>
        <taxon>Spiralia</taxon>
        <taxon>Gnathifera</taxon>
        <taxon>Rotifera</taxon>
        <taxon>Eurotatoria</taxon>
        <taxon>Bdelloidea</taxon>
        <taxon>Philodinida</taxon>
        <taxon>Philodinidae</taxon>
        <taxon>Didymodactylos</taxon>
    </lineage>
</organism>
<evidence type="ECO:0000256" key="32">
    <source>
        <dbReference type="ARBA" id="ARBA00048386"/>
    </source>
</evidence>
<dbReference type="PROSITE" id="PS01173">
    <property type="entry name" value="LIPASE_GDXG_HIS"/>
    <property type="match status" value="1"/>
</dbReference>
<evidence type="ECO:0000256" key="22">
    <source>
        <dbReference type="ARBA" id="ARBA00023221"/>
    </source>
</evidence>
<dbReference type="Proteomes" id="UP000663829">
    <property type="component" value="Unassembled WGS sequence"/>
</dbReference>
<dbReference type="InterPro" id="IPR010468">
    <property type="entry name" value="HSL_N"/>
</dbReference>